<gene>
    <name evidence="2" type="ORF">EYF80_033625</name>
</gene>
<comment type="caution">
    <text evidence="2">The sequence shown here is derived from an EMBL/GenBank/DDBJ whole genome shotgun (WGS) entry which is preliminary data.</text>
</comment>
<evidence type="ECO:0000313" key="2">
    <source>
        <dbReference type="EMBL" id="TNN56160.1"/>
    </source>
</evidence>
<keyword evidence="3" id="KW-1185">Reference proteome</keyword>
<name>A0A4Z2GSD8_9TELE</name>
<feature type="region of interest" description="Disordered" evidence="1">
    <location>
        <begin position="1"/>
        <end position="23"/>
    </location>
</feature>
<dbReference type="Proteomes" id="UP000314294">
    <property type="component" value="Unassembled WGS sequence"/>
</dbReference>
<reference evidence="2 3" key="1">
    <citation type="submission" date="2019-03" db="EMBL/GenBank/DDBJ databases">
        <title>First draft genome of Liparis tanakae, snailfish: a comprehensive survey of snailfish specific genes.</title>
        <authorList>
            <person name="Kim W."/>
            <person name="Song I."/>
            <person name="Jeong J.-H."/>
            <person name="Kim D."/>
            <person name="Kim S."/>
            <person name="Ryu S."/>
            <person name="Song J.Y."/>
            <person name="Lee S.K."/>
        </authorList>
    </citation>
    <scope>NUCLEOTIDE SEQUENCE [LARGE SCALE GENOMIC DNA]</scope>
    <source>
        <tissue evidence="2">Muscle</tissue>
    </source>
</reference>
<evidence type="ECO:0000313" key="3">
    <source>
        <dbReference type="Proteomes" id="UP000314294"/>
    </source>
</evidence>
<proteinExistence type="predicted"/>
<dbReference type="AlphaFoldDB" id="A0A4Z2GSD8"/>
<sequence length="79" mass="8627">MTKLQKEYSSGGKAFTHSQPSSVPYTQVRTYSFLPFSVSSNGSVRPPKMITDGRVLERFRGECLPSPGNLHSLSSSSDS</sequence>
<accession>A0A4Z2GSD8</accession>
<organism evidence="2 3">
    <name type="scientific">Liparis tanakae</name>
    <name type="common">Tanaka's snailfish</name>
    <dbReference type="NCBI Taxonomy" id="230148"/>
    <lineage>
        <taxon>Eukaryota</taxon>
        <taxon>Metazoa</taxon>
        <taxon>Chordata</taxon>
        <taxon>Craniata</taxon>
        <taxon>Vertebrata</taxon>
        <taxon>Euteleostomi</taxon>
        <taxon>Actinopterygii</taxon>
        <taxon>Neopterygii</taxon>
        <taxon>Teleostei</taxon>
        <taxon>Neoteleostei</taxon>
        <taxon>Acanthomorphata</taxon>
        <taxon>Eupercaria</taxon>
        <taxon>Perciformes</taxon>
        <taxon>Cottioidei</taxon>
        <taxon>Cottales</taxon>
        <taxon>Liparidae</taxon>
        <taxon>Liparis</taxon>
    </lineage>
</organism>
<evidence type="ECO:0000256" key="1">
    <source>
        <dbReference type="SAM" id="MobiDB-lite"/>
    </source>
</evidence>
<protein>
    <submittedName>
        <fullName evidence="2">Uncharacterized protein</fullName>
    </submittedName>
</protein>
<dbReference type="EMBL" id="SRLO01000435">
    <property type="protein sequence ID" value="TNN56160.1"/>
    <property type="molecule type" value="Genomic_DNA"/>
</dbReference>